<dbReference type="Proteomes" id="UP000256601">
    <property type="component" value="Unassembled WGS sequence"/>
</dbReference>
<evidence type="ECO:0000256" key="5">
    <source>
        <dbReference type="SAM" id="MobiDB-lite"/>
    </source>
</evidence>
<evidence type="ECO:0000313" key="7">
    <source>
        <dbReference type="EMBL" id="RDW28328.1"/>
    </source>
</evidence>
<dbReference type="EMBL" id="CP017558">
    <property type="protein sequence ID" value="AOW07562.1"/>
    <property type="molecule type" value="Genomic_DNA"/>
</dbReference>
<dbReference type="GO" id="GO:0005739">
    <property type="term" value="C:mitochondrion"/>
    <property type="evidence" value="ECO:0007669"/>
    <property type="project" value="TreeGrafter"/>
</dbReference>
<dbReference type="GeneID" id="2908818"/>
<keyword evidence="1 4" id="KW-0812">Transmembrane</keyword>
<evidence type="ECO:0000256" key="2">
    <source>
        <dbReference type="ARBA" id="ARBA00022989"/>
    </source>
</evidence>
<dbReference type="PANTHER" id="PTHR39136:SF1">
    <property type="entry name" value="ALTERED INHERITANCE OF MITOCHONDRIA PROTEIN 11"/>
    <property type="match status" value="1"/>
</dbReference>
<keyword evidence="2 4" id="KW-1133">Transmembrane helix</keyword>
<accession>A0A1D8NPK3</accession>
<dbReference type="VEuPathDB" id="FungiDB:YALI1_F29640g"/>
<feature type="transmembrane region" description="Helical" evidence="4">
    <location>
        <begin position="84"/>
        <end position="108"/>
    </location>
</feature>
<proteinExistence type="inferred from homology"/>
<organism evidence="6 8">
    <name type="scientific">Yarrowia lipolytica</name>
    <name type="common">Candida lipolytica</name>
    <dbReference type="NCBI Taxonomy" id="4952"/>
    <lineage>
        <taxon>Eukaryota</taxon>
        <taxon>Fungi</taxon>
        <taxon>Dikarya</taxon>
        <taxon>Ascomycota</taxon>
        <taxon>Saccharomycotina</taxon>
        <taxon>Dipodascomycetes</taxon>
        <taxon>Dipodascales</taxon>
        <taxon>Dipodascales incertae sedis</taxon>
        <taxon>Yarrowia</taxon>
    </lineage>
</organism>
<dbReference type="eggNOG" id="ENOG502SAK0">
    <property type="taxonomic scope" value="Eukaryota"/>
</dbReference>
<evidence type="ECO:0000313" key="9">
    <source>
        <dbReference type="Proteomes" id="UP000256601"/>
    </source>
</evidence>
<reference evidence="7 9" key="2">
    <citation type="submission" date="2018-07" db="EMBL/GenBank/DDBJ databases">
        <title>Draft Genome Assemblies for Five Robust Yarrowia lipolytica Strains Exhibiting High Lipid Production and Pentose Sugar Utilization and Sugar Alcohol Secretion from Undetoxified Lignocellulosic Biomass Hydrolysates.</title>
        <authorList>
            <consortium name="DOE Joint Genome Institute"/>
            <person name="Walker C."/>
            <person name="Ryu S."/>
            <person name="Na H."/>
            <person name="Zane M."/>
            <person name="LaButti K."/>
            <person name="Lipzen A."/>
            <person name="Haridas S."/>
            <person name="Barry K."/>
            <person name="Grigoriev I.V."/>
            <person name="Quarterman J."/>
            <person name="Slininger P."/>
            <person name="Dien B."/>
            <person name="Trinh C.T."/>
        </authorList>
    </citation>
    <scope>NUCLEOTIDE SEQUENCE [LARGE SCALE GENOMIC DNA]</scope>
    <source>
        <strain evidence="7 9">YB392</strain>
    </source>
</reference>
<evidence type="ECO:0000256" key="4">
    <source>
        <dbReference type="RuleBase" id="RU367098"/>
    </source>
</evidence>
<evidence type="ECO:0000313" key="6">
    <source>
        <dbReference type="EMBL" id="AOW07562.1"/>
    </source>
</evidence>
<dbReference type="VEuPathDB" id="FungiDB:YALI0_F22367g"/>
<comment type="subcellular location">
    <subcellularLocation>
        <location evidence="4">Membrane</location>
        <topology evidence="4">Multi-pass membrane protein</topology>
    </subcellularLocation>
</comment>
<sequence>MKFRFGEGAEGTLNTSVTTAMIDQEKRAADLKRRKNQMLLFGGATLATLASCRLTARGISSRRYIPKMFQANHMPPQSDMVKEAAMAVVFATTMALSSFSMVVFGVAWSQDVTSLKQFALKMKTKLGAQQIEDEIRNAPMTPETQDLQDQLAGALKKD</sequence>
<dbReference type="SMR" id="A0A1D8NPK3"/>
<evidence type="ECO:0000256" key="1">
    <source>
        <dbReference type="ARBA" id="ARBA00022692"/>
    </source>
</evidence>
<dbReference type="InterPro" id="IPR038814">
    <property type="entry name" value="AIM11"/>
</dbReference>
<gene>
    <name evidence="4" type="primary">AIM11</name>
    <name evidence="7" type="ORF">B0I71DRAFT_127668</name>
    <name evidence="6" type="ORF">YALI1_F29640g</name>
</gene>
<dbReference type="OMA" id="RFAYKST"/>
<protein>
    <recommendedName>
        <fullName evidence="4">Altered inheritance of mitochondria protein 11</fullName>
    </recommendedName>
</protein>
<dbReference type="GO" id="GO:0016020">
    <property type="term" value="C:membrane"/>
    <property type="evidence" value="ECO:0007669"/>
    <property type="project" value="UniProtKB-SubCell"/>
</dbReference>
<keyword evidence="3 4" id="KW-0472">Membrane</keyword>
<dbReference type="EMBL" id="KZ857326">
    <property type="protein sequence ID" value="RDW28328.1"/>
    <property type="molecule type" value="Genomic_DNA"/>
</dbReference>
<dbReference type="KEGG" id="yli:2908818"/>
<comment type="similarity">
    <text evidence="4">Belongs to the AIM11 family.</text>
</comment>
<dbReference type="PANTHER" id="PTHR39136">
    <property type="entry name" value="ALTERED INHERITANCE OF MITOCHONDRIA PROTEIN 11"/>
    <property type="match status" value="1"/>
</dbReference>
<feature type="region of interest" description="Disordered" evidence="5">
    <location>
        <begin position="136"/>
        <end position="158"/>
    </location>
</feature>
<feature type="transmembrane region" description="Helical" evidence="4">
    <location>
        <begin position="38"/>
        <end position="56"/>
    </location>
</feature>
<reference evidence="6 8" key="1">
    <citation type="journal article" date="2016" name="PLoS ONE">
        <title>Sequence Assembly of Yarrowia lipolytica Strain W29/CLIB89 Shows Transposable Element Diversity.</title>
        <authorList>
            <person name="Magnan C."/>
            <person name="Yu J."/>
            <person name="Chang I."/>
            <person name="Jahn E."/>
            <person name="Kanomata Y."/>
            <person name="Wu J."/>
            <person name="Zeller M."/>
            <person name="Oakes M."/>
            <person name="Baldi P."/>
            <person name="Sandmeyer S."/>
        </authorList>
    </citation>
    <scope>NUCLEOTIDE SEQUENCE [LARGE SCALE GENOMIC DNA]</scope>
    <source>
        <strain evidence="6">CLIB89</strain>
        <strain evidence="8">CLIB89(W29)</strain>
    </source>
</reference>
<evidence type="ECO:0000256" key="3">
    <source>
        <dbReference type="ARBA" id="ARBA00023136"/>
    </source>
</evidence>
<dbReference type="Proteomes" id="UP000182444">
    <property type="component" value="Chromosome 1F"/>
</dbReference>
<name>A0A1D8NPK3_YARLL</name>
<dbReference type="AlphaFoldDB" id="A0A1D8NPK3"/>
<evidence type="ECO:0000313" key="8">
    <source>
        <dbReference type="Proteomes" id="UP000182444"/>
    </source>
</evidence>